<proteinExistence type="predicted"/>
<dbReference type="InterPro" id="IPR011528">
    <property type="entry name" value="NERD"/>
</dbReference>
<dbReference type="PROSITE" id="PS50965">
    <property type="entry name" value="NERD"/>
    <property type="match status" value="1"/>
</dbReference>
<keyword evidence="1" id="KW-0472">Membrane</keyword>
<evidence type="ECO:0000313" key="4">
    <source>
        <dbReference type="Proteomes" id="UP000805841"/>
    </source>
</evidence>
<sequence length="340" mass="37064">MDVWHLFPSLFPAWTWVGLLVLTMASALLGTPMAKGWLGEAWVKLLARIALKPAVYRRLHNVTLPTPGGTTQVDHVFVSRFGVFVVETKNLRGWIFGGERQAEWTQKLYRHSRRFQNPLRQNYKHTEALQAALGLPRDQVHSVVAFVGPSTFKTPMPAHVTQGGGFVRYIRQFRQVVFSEAEVNALVLALSSARLAPTLATQRAHVLGLKARFAPPSNGARRMGRGAMARGSVACAVVVIGAAAACAWAYGPKPLATQLVETTQPVAVKAGPVNRATLEVLAGTQGPLADGARRTLARQAHTEAVAQRGSRRSLQACIKAGNLIDDDVNECMQGLRVRDW</sequence>
<dbReference type="Pfam" id="PF08378">
    <property type="entry name" value="NERD"/>
    <property type="match status" value="1"/>
</dbReference>
<feature type="transmembrane region" description="Helical" evidence="1">
    <location>
        <begin position="231"/>
        <end position="250"/>
    </location>
</feature>
<dbReference type="RefSeq" id="WP_190421513.1">
    <property type="nucleotide sequence ID" value="NZ_JAAOCA010000016.1"/>
</dbReference>
<feature type="transmembrane region" description="Helical" evidence="1">
    <location>
        <begin position="6"/>
        <end position="29"/>
    </location>
</feature>
<keyword evidence="4" id="KW-1185">Reference proteome</keyword>
<reference evidence="3 4" key="1">
    <citation type="journal article" date="2020" name="Insects">
        <title>Bacteria Belonging to Pseudomonas typographi sp. nov. from the Bark Beetle Ips typographus Have Genomic Potential to Aid in the Host Ecology.</title>
        <authorList>
            <person name="Peral-Aranega E."/>
            <person name="Saati-Santamaria Z."/>
            <person name="Kolarik M."/>
            <person name="Rivas R."/>
            <person name="Garcia-Fraile P."/>
        </authorList>
    </citation>
    <scope>NUCLEOTIDE SEQUENCE [LARGE SCALE GENOMIC DNA]</scope>
    <source>
        <strain evidence="3 4">CA3A</strain>
    </source>
</reference>
<evidence type="ECO:0000256" key="1">
    <source>
        <dbReference type="SAM" id="Phobius"/>
    </source>
</evidence>
<dbReference type="EMBL" id="JAAOCA010000016">
    <property type="protein sequence ID" value="MBD1599783.1"/>
    <property type="molecule type" value="Genomic_DNA"/>
</dbReference>
<evidence type="ECO:0000259" key="2">
    <source>
        <dbReference type="PROSITE" id="PS50965"/>
    </source>
</evidence>
<comment type="caution">
    <text evidence="3">The sequence shown here is derived from an EMBL/GenBank/DDBJ whole genome shotgun (WGS) entry which is preliminary data.</text>
</comment>
<organism evidence="3 4">
    <name type="scientific">Pseudomonas typographi</name>
    <dbReference type="NCBI Taxonomy" id="2715964"/>
    <lineage>
        <taxon>Bacteria</taxon>
        <taxon>Pseudomonadati</taxon>
        <taxon>Pseudomonadota</taxon>
        <taxon>Gammaproteobacteria</taxon>
        <taxon>Pseudomonadales</taxon>
        <taxon>Pseudomonadaceae</taxon>
        <taxon>Pseudomonas</taxon>
    </lineage>
</organism>
<gene>
    <name evidence="3" type="ORF">HAQ05_13850</name>
</gene>
<dbReference type="Proteomes" id="UP000805841">
    <property type="component" value="Unassembled WGS sequence"/>
</dbReference>
<name>A0ABR7Z316_9PSED</name>
<evidence type="ECO:0000313" key="3">
    <source>
        <dbReference type="EMBL" id="MBD1599783.1"/>
    </source>
</evidence>
<protein>
    <submittedName>
        <fullName evidence="3">NERD domain-containing protein</fullName>
    </submittedName>
</protein>
<keyword evidence="1" id="KW-0812">Transmembrane</keyword>
<keyword evidence="1" id="KW-1133">Transmembrane helix</keyword>
<accession>A0ABR7Z316</accession>
<feature type="domain" description="NERD" evidence="2">
    <location>
        <begin position="35"/>
        <end position="152"/>
    </location>
</feature>